<feature type="compositionally biased region" description="Polar residues" evidence="1">
    <location>
        <begin position="111"/>
        <end position="130"/>
    </location>
</feature>
<proteinExistence type="predicted"/>
<reference evidence="2 3" key="1">
    <citation type="submission" date="2024-06" db="EMBL/GenBank/DDBJ databases">
        <title>The Natural Products Discovery Center: Release of the First 8490 Sequenced Strains for Exploring Actinobacteria Biosynthetic Diversity.</title>
        <authorList>
            <person name="Kalkreuter E."/>
            <person name="Kautsar S.A."/>
            <person name="Yang D."/>
            <person name="Bader C.D."/>
            <person name="Teijaro C.N."/>
            <person name="Fluegel L."/>
            <person name="Davis C.M."/>
            <person name="Simpson J.R."/>
            <person name="Lauterbach L."/>
            <person name="Steele A.D."/>
            <person name="Gui C."/>
            <person name="Meng S."/>
            <person name="Li G."/>
            <person name="Viehrig K."/>
            <person name="Ye F."/>
            <person name="Su P."/>
            <person name="Kiefer A.F."/>
            <person name="Nichols A."/>
            <person name="Cepeda A.J."/>
            <person name="Yan W."/>
            <person name="Fan B."/>
            <person name="Jiang Y."/>
            <person name="Adhikari A."/>
            <person name="Zheng C.-J."/>
            <person name="Schuster L."/>
            <person name="Cowan T.M."/>
            <person name="Smanski M.J."/>
            <person name="Chevrette M.G."/>
            <person name="De Carvalho L.P.S."/>
            <person name="Shen B."/>
        </authorList>
    </citation>
    <scope>NUCLEOTIDE SEQUENCE [LARGE SCALE GENOMIC DNA]</scope>
    <source>
        <strain evidence="2 3">NPDC048946</strain>
    </source>
</reference>
<accession>A0ABV3DCY0</accession>
<name>A0ABV3DCY0_9ACTN</name>
<keyword evidence="3" id="KW-1185">Reference proteome</keyword>
<evidence type="ECO:0000313" key="2">
    <source>
        <dbReference type="EMBL" id="MEU8133272.1"/>
    </source>
</evidence>
<comment type="caution">
    <text evidence="2">The sequence shown here is derived from an EMBL/GenBank/DDBJ whole genome shotgun (WGS) entry which is preliminary data.</text>
</comment>
<sequence>MTIDIPDETPREQAIANGWGWVLGVKGQKQSAPTNRQRGAKRAWRTKWAKRDVMRWHHQVADVVDRLRTMPYAEHREDTRLVEAGKHLQAAERCLFFFHAGICTIEPPKYESSQAETGDAASTASGRVAT</sequence>
<evidence type="ECO:0000313" key="3">
    <source>
        <dbReference type="Proteomes" id="UP001551482"/>
    </source>
</evidence>
<dbReference type="RefSeq" id="WP_358350474.1">
    <property type="nucleotide sequence ID" value="NZ_JBEZFP010000012.1"/>
</dbReference>
<protein>
    <submittedName>
        <fullName evidence="2">Uncharacterized protein</fullName>
    </submittedName>
</protein>
<dbReference type="Proteomes" id="UP001551482">
    <property type="component" value="Unassembled WGS sequence"/>
</dbReference>
<evidence type="ECO:0000256" key="1">
    <source>
        <dbReference type="SAM" id="MobiDB-lite"/>
    </source>
</evidence>
<organism evidence="2 3">
    <name type="scientific">Streptodolium elevatio</name>
    <dbReference type="NCBI Taxonomy" id="3157996"/>
    <lineage>
        <taxon>Bacteria</taxon>
        <taxon>Bacillati</taxon>
        <taxon>Actinomycetota</taxon>
        <taxon>Actinomycetes</taxon>
        <taxon>Kitasatosporales</taxon>
        <taxon>Streptomycetaceae</taxon>
        <taxon>Streptodolium</taxon>
    </lineage>
</organism>
<feature type="region of interest" description="Disordered" evidence="1">
    <location>
        <begin position="109"/>
        <end position="130"/>
    </location>
</feature>
<gene>
    <name evidence="2" type="ORF">AB0C36_07155</name>
</gene>
<dbReference type="EMBL" id="JBEZFP010000012">
    <property type="protein sequence ID" value="MEU8133272.1"/>
    <property type="molecule type" value="Genomic_DNA"/>
</dbReference>